<evidence type="ECO:0000259" key="3">
    <source>
        <dbReference type="Pfam" id="PF13359"/>
    </source>
</evidence>
<dbReference type="Pfam" id="PF13359">
    <property type="entry name" value="DDE_Tnp_4"/>
    <property type="match status" value="1"/>
</dbReference>
<reference evidence="5" key="1">
    <citation type="submission" date="2022-04" db="EMBL/GenBank/DDBJ databases">
        <title>Complete genome sequence of a cyanobacterium, Nostoc sp. SO-36, isolated in Antarctica.</title>
        <authorList>
            <person name="Kanesaki Y."/>
            <person name="Effendi D."/>
            <person name="Sakamoto T."/>
            <person name="Ohtani S."/>
            <person name="Awai K."/>
        </authorList>
    </citation>
    <scope>NUCLEOTIDE SEQUENCE</scope>
    <source>
        <strain evidence="5">SO-36</strain>
        <plasmid evidence="5">pANSO36B</plasmid>
    </source>
</reference>
<keyword evidence="5" id="KW-0614">Plasmid</keyword>
<evidence type="ECO:0000256" key="1">
    <source>
        <dbReference type="ARBA" id="ARBA00001968"/>
    </source>
</evidence>
<dbReference type="RefSeq" id="WP_251960924.1">
    <property type="nucleotide sequence ID" value="NZ_AP025734.1"/>
</dbReference>
<dbReference type="Proteomes" id="UP001055453">
    <property type="component" value="Plasmid pANSO36B"/>
</dbReference>
<dbReference type="PANTHER" id="PTHR23080">
    <property type="entry name" value="THAP DOMAIN PROTEIN"/>
    <property type="match status" value="1"/>
</dbReference>
<feature type="domain" description="Transposase Helix-turn-helix" evidence="4">
    <location>
        <begin position="61"/>
        <end position="111"/>
    </location>
</feature>
<proteinExistence type="predicted"/>
<geneLocation type="plasmid" evidence="5 6">
    <name>pANSO36B</name>
</geneLocation>
<dbReference type="InterPro" id="IPR027806">
    <property type="entry name" value="HARBI1_dom"/>
</dbReference>
<organism evidence="5 6">
    <name type="scientific">Nostoc cf. commune SO-36</name>
    <dbReference type="NCBI Taxonomy" id="449208"/>
    <lineage>
        <taxon>Bacteria</taxon>
        <taxon>Bacillati</taxon>
        <taxon>Cyanobacteriota</taxon>
        <taxon>Cyanophyceae</taxon>
        <taxon>Nostocales</taxon>
        <taxon>Nostocaceae</taxon>
        <taxon>Nostoc</taxon>
    </lineage>
</organism>
<evidence type="ECO:0000259" key="4">
    <source>
        <dbReference type="Pfam" id="PF13613"/>
    </source>
</evidence>
<evidence type="ECO:0000313" key="6">
    <source>
        <dbReference type="Proteomes" id="UP001055453"/>
    </source>
</evidence>
<keyword evidence="2" id="KW-0479">Metal-binding</keyword>
<accession>A0ABM7ZC04</accession>
<dbReference type="EMBL" id="AP025734">
    <property type="protein sequence ID" value="BDI20809.1"/>
    <property type="molecule type" value="Genomic_DNA"/>
</dbReference>
<feature type="domain" description="DDE Tnp4" evidence="3">
    <location>
        <begin position="139"/>
        <end position="288"/>
    </location>
</feature>
<comment type="cofactor">
    <cofactor evidence="1">
        <name>a divalent metal cation</name>
        <dbReference type="ChEBI" id="CHEBI:60240"/>
    </cofactor>
</comment>
<evidence type="ECO:0000313" key="5">
    <source>
        <dbReference type="EMBL" id="BDI20809.1"/>
    </source>
</evidence>
<protein>
    <recommendedName>
        <fullName evidence="7">Transposase</fullName>
    </recommendedName>
</protein>
<dbReference type="InterPro" id="IPR027805">
    <property type="entry name" value="Transposase_HTH_dom"/>
</dbReference>
<keyword evidence="6" id="KW-1185">Reference proteome</keyword>
<evidence type="ECO:0008006" key="7">
    <source>
        <dbReference type="Google" id="ProtNLM"/>
    </source>
</evidence>
<name>A0ABM7ZC04_NOSCO</name>
<evidence type="ECO:0000256" key="2">
    <source>
        <dbReference type="ARBA" id="ARBA00022723"/>
    </source>
</evidence>
<dbReference type="Pfam" id="PF13613">
    <property type="entry name" value="HTH_Tnp_4"/>
    <property type="match status" value="1"/>
</dbReference>
<gene>
    <name evidence="5" type="ORF">ANSO36C_66110</name>
</gene>
<sequence>MSSILSHIEKNPQDAQRLIGLGYPELQQLIQNAEQLHDEKQVLLESKKIRIITGGGGRKPKLPIPEQIILTLVYLRHLTTFQLLGIQFDVSESTANNIFNYWLPILRELLPSSLIEQVKKNESDYEILKEVLTDYELIIDSYEQVRERPGDNKEQEKYFSGKAHKHTFKTQIIILPDARDIVDVVAGEPGPKSDITMFRENRDSFAPKQSFKGDLGYLGEDLIDTPIKTPRNGELTTGQKKENKEFSSKRVFVEHRIRSVKIFRVVQDRFRLKPKKYEQVILTICGLVRLRIGALILPTKIDLVAFALS</sequence>